<gene>
    <name evidence="7" type="primary">sigM_1</name>
    <name evidence="7" type="ORF">LA5096_00024</name>
</gene>
<organism evidence="7 8">
    <name type="scientific">Roseibium album</name>
    <dbReference type="NCBI Taxonomy" id="311410"/>
    <lineage>
        <taxon>Bacteria</taxon>
        <taxon>Pseudomonadati</taxon>
        <taxon>Pseudomonadota</taxon>
        <taxon>Alphaproteobacteria</taxon>
        <taxon>Hyphomicrobiales</taxon>
        <taxon>Stappiaceae</taxon>
        <taxon>Roseibium</taxon>
    </lineage>
</organism>
<sequence length="172" mass="19596">MKPRSVRDLLPRSLPSIWRFALSLTGDVEMTNDLVQSTCLRAVEKADQFRSSGSFEGWCLQICRSIWLNELRNRASRQDKAFATLDVDQIPDLAPGIEHNLYAKEIISRVMTLPDAQRSVVELVFVQQFTYSEAAVILDIPIGTVMSRLHASRKALKEFAGVTKREMRKEQK</sequence>
<dbReference type="NCBIfam" id="TIGR02937">
    <property type="entry name" value="sigma70-ECF"/>
    <property type="match status" value="1"/>
</dbReference>
<dbReference type="PANTHER" id="PTHR43133">
    <property type="entry name" value="RNA POLYMERASE ECF-TYPE SIGMA FACTO"/>
    <property type="match status" value="1"/>
</dbReference>
<dbReference type="Gene3D" id="1.10.10.10">
    <property type="entry name" value="Winged helix-like DNA-binding domain superfamily/Winged helix DNA-binding domain"/>
    <property type="match status" value="1"/>
</dbReference>
<dbReference type="Pfam" id="PF04542">
    <property type="entry name" value="Sigma70_r2"/>
    <property type="match status" value="1"/>
</dbReference>
<dbReference type="Pfam" id="PF08281">
    <property type="entry name" value="Sigma70_r4_2"/>
    <property type="match status" value="1"/>
</dbReference>
<feature type="domain" description="RNA polymerase sigma factor 70 region 4 type 2" evidence="6">
    <location>
        <begin position="105"/>
        <end position="156"/>
    </location>
</feature>
<proteinExistence type="inferred from homology"/>
<dbReference type="InterPro" id="IPR039425">
    <property type="entry name" value="RNA_pol_sigma-70-like"/>
</dbReference>
<name>A0A0M7AHD3_9HYPH</name>
<dbReference type="InterPro" id="IPR007627">
    <property type="entry name" value="RNA_pol_sigma70_r2"/>
</dbReference>
<dbReference type="CDD" id="cd06171">
    <property type="entry name" value="Sigma70_r4"/>
    <property type="match status" value="1"/>
</dbReference>
<dbReference type="PANTHER" id="PTHR43133:SF25">
    <property type="entry name" value="RNA POLYMERASE SIGMA FACTOR RFAY-RELATED"/>
    <property type="match status" value="1"/>
</dbReference>
<evidence type="ECO:0000256" key="2">
    <source>
        <dbReference type="ARBA" id="ARBA00023015"/>
    </source>
</evidence>
<accession>A0A0M7AHD3</accession>
<evidence type="ECO:0000256" key="1">
    <source>
        <dbReference type="ARBA" id="ARBA00010641"/>
    </source>
</evidence>
<dbReference type="GO" id="GO:0016987">
    <property type="term" value="F:sigma factor activity"/>
    <property type="evidence" value="ECO:0007669"/>
    <property type="project" value="UniProtKB-KW"/>
</dbReference>
<dbReference type="RefSeq" id="WP_055116795.1">
    <property type="nucleotide sequence ID" value="NZ_CXWA01000003.1"/>
</dbReference>
<dbReference type="GeneID" id="97667506"/>
<dbReference type="SUPFAM" id="SSF88946">
    <property type="entry name" value="Sigma2 domain of RNA polymerase sigma factors"/>
    <property type="match status" value="1"/>
</dbReference>
<dbReference type="GO" id="GO:0006352">
    <property type="term" value="P:DNA-templated transcription initiation"/>
    <property type="evidence" value="ECO:0007669"/>
    <property type="project" value="InterPro"/>
</dbReference>
<evidence type="ECO:0000256" key="3">
    <source>
        <dbReference type="ARBA" id="ARBA00023082"/>
    </source>
</evidence>
<dbReference type="InterPro" id="IPR013325">
    <property type="entry name" value="RNA_pol_sigma_r2"/>
</dbReference>
<reference evidence="8" key="1">
    <citation type="submission" date="2015-07" db="EMBL/GenBank/DDBJ databases">
        <authorList>
            <person name="Rodrigo-Torres Lidia"/>
            <person name="Arahal R.David."/>
        </authorList>
    </citation>
    <scope>NUCLEOTIDE SEQUENCE [LARGE SCALE GENOMIC DNA]</scope>
    <source>
        <strain evidence="8">CECT 5096</strain>
    </source>
</reference>
<keyword evidence="2" id="KW-0805">Transcription regulation</keyword>
<keyword evidence="8" id="KW-1185">Reference proteome</keyword>
<protein>
    <submittedName>
        <fullName evidence="7">RNA polymerase sigma factor SigM</fullName>
    </submittedName>
</protein>
<dbReference type="Gene3D" id="1.10.1740.10">
    <property type="match status" value="1"/>
</dbReference>
<dbReference type="InterPro" id="IPR013324">
    <property type="entry name" value="RNA_pol_sigma_r3/r4-like"/>
</dbReference>
<dbReference type="AlphaFoldDB" id="A0A0M7AHD3"/>
<evidence type="ECO:0000313" key="7">
    <source>
        <dbReference type="EMBL" id="CTQ63565.1"/>
    </source>
</evidence>
<dbReference type="InterPro" id="IPR014284">
    <property type="entry name" value="RNA_pol_sigma-70_dom"/>
</dbReference>
<evidence type="ECO:0000259" key="6">
    <source>
        <dbReference type="Pfam" id="PF08281"/>
    </source>
</evidence>
<feature type="domain" description="RNA polymerase sigma-70 region 2" evidence="5">
    <location>
        <begin position="13"/>
        <end position="75"/>
    </location>
</feature>
<comment type="similarity">
    <text evidence="1">Belongs to the sigma-70 factor family. ECF subfamily.</text>
</comment>
<dbReference type="SUPFAM" id="SSF88659">
    <property type="entry name" value="Sigma3 and sigma4 domains of RNA polymerase sigma factors"/>
    <property type="match status" value="1"/>
</dbReference>
<dbReference type="GO" id="GO:0003677">
    <property type="term" value="F:DNA binding"/>
    <property type="evidence" value="ECO:0007669"/>
    <property type="project" value="InterPro"/>
</dbReference>
<dbReference type="EMBL" id="CXWC01000001">
    <property type="protein sequence ID" value="CTQ63565.1"/>
    <property type="molecule type" value="Genomic_DNA"/>
</dbReference>
<dbReference type="STRING" id="311410.LA5095_02655"/>
<keyword evidence="3" id="KW-0731">Sigma factor</keyword>
<dbReference type="OrthoDB" id="9803470at2"/>
<evidence type="ECO:0000256" key="4">
    <source>
        <dbReference type="ARBA" id="ARBA00023163"/>
    </source>
</evidence>
<evidence type="ECO:0000313" key="8">
    <source>
        <dbReference type="Proteomes" id="UP000049983"/>
    </source>
</evidence>
<evidence type="ECO:0000259" key="5">
    <source>
        <dbReference type="Pfam" id="PF04542"/>
    </source>
</evidence>
<dbReference type="InterPro" id="IPR036388">
    <property type="entry name" value="WH-like_DNA-bd_sf"/>
</dbReference>
<dbReference type="Proteomes" id="UP000049983">
    <property type="component" value="Unassembled WGS sequence"/>
</dbReference>
<keyword evidence="4" id="KW-0804">Transcription</keyword>
<dbReference type="InterPro" id="IPR013249">
    <property type="entry name" value="RNA_pol_sigma70_r4_t2"/>
</dbReference>